<protein>
    <submittedName>
        <fullName evidence="3">Endo-1,3-1,4-beta glycanase</fullName>
    </submittedName>
</protein>
<proteinExistence type="inferred from homology"/>
<dbReference type="OrthoDB" id="9809583at2"/>
<dbReference type="PANTHER" id="PTHR10963:SF55">
    <property type="entry name" value="GLYCOSIDE HYDROLASE FAMILY 16 PROTEIN"/>
    <property type="match status" value="1"/>
</dbReference>
<evidence type="ECO:0000259" key="2">
    <source>
        <dbReference type="PROSITE" id="PS51762"/>
    </source>
</evidence>
<dbReference type="Pfam" id="PF00353">
    <property type="entry name" value="HemolysinCabind"/>
    <property type="match status" value="4"/>
</dbReference>
<dbReference type="HOGENOM" id="CLU_361644_0_0_5"/>
<dbReference type="eggNOG" id="COG2273">
    <property type="taxonomic scope" value="Bacteria"/>
</dbReference>
<feature type="domain" description="GH16" evidence="2">
    <location>
        <begin position="230"/>
        <end position="467"/>
    </location>
</feature>
<dbReference type="AlphaFoldDB" id="B4R936"/>
<dbReference type="EMBL" id="CP000747">
    <property type="protein sequence ID" value="ACG77706.1"/>
    <property type="molecule type" value="Genomic_DNA"/>
</dbReference>
<comment type="similarity">
    <text evidence="1">Belongs to the glycosyl hydrolase 16 family.</text>
</comment>
<keyword evidence="4" id="KW-1185">Reference proteome</keyword>
<dbReference type="PROSITE" id="PS51762">
    <property type="entry name" value="GH16_2"/>
    <property type="match status" value="1"/>
</dbReference>
<dbReference type="InterPro" id="IPR050546">
    <property type="entry name" value="Glycosyl_Hydrlase_16"/>
</dbReference>
<dbReference type="Pfam" id="PF00722">
    <property type="entry name" value="Glyco_hydro_16"/>
    <property type="match status" value="1"/>
</dbReference>
<dbReference type="Gene3D" id="2.150.10.10">
    <property type="entry name" value="Serralysin-like metalloprotease, C-terminal"/>
    <property type="match status" value="3"/>
</dbReference>
<dbReference type="PRINTS" id="PR00313">
    <property type="entry name" value="CABNDNGRPT"/>
</dbReference>
<evidence type="ECO:0000313" key="4">
    <source>
        <dbReference type="Proteomes" id="UP000001868"/>
    </source>
</evidence>
<dbReference type="Proteomes" id="UP000001868">
    <property type="component" value="Chromosome"/>
</dbReference>
<dbReference type="GO" id="GO:0004553">
    <property type="term" value="F:hydrolase activity, hydrolyzing O-glycosyl compounds"/>
    <property type="evidence" value="ECO:0007669"/>
    <property type="project" value="InterPro"/>
</dbReference>
<dbReference type="SUPFAM" id="SSF49899">
    <property type="entry name" value="Concanavalin A-like lectins/glucanases"/>
    <property type="match status" value="1"/>
</dbReference>
<dbReference type="Gene3D" id="2.60.120.200">
    <property type="match status" value="1"/>
</dbReference>
<dbReference type="PANTHER" id="PTHR10963">
    <property type="entry name" value="GLYCOSYL HYDROLASE-RELATED"/>
    <property type="match status" value="1"/>
</dbReference>
<dbReference type="CDD" id="cd08023">
    <property type="entry name" value="GH16_laminarinase_like"/>
    <property type="match status" value="1"/>
</dbReference>
<accession>B4R936</accession>
<evidence type="ECO:0000256" key="1">
    <source>
        <dbReference type="ARBA" id="ARBA00006865"/>
    </source>
</evidence>
<dbReference type="InterPro" id="IPR001343">
    <property type="entry name" value="Hemolysn_Ca-bd"/>
</dbReference>
<dbReference type="InterPro" id="IPR000757">
    <property type="entry name" value="Beta-glucanase-like"/>
</dbReference>
<dbReference type="eggNOG" id="COG2931">
    <property type="taxonomic scope" value="Bacteria"/>
</dbReference>
<dbReference type="InterPro" id="IPR013320">
    <property type="entry name" value="ConA-like_dom_sf"/>
</dbReference>
<sequence>MAFFKYDGSVAVETAAPVVQFYGTPGADVLSGTSAAEGFWGGPADVMSGGAGDDSYWLKSRLDRVVEGPAGGVDKITAWHSVTLADHPYVENLSVSGDRLYAAGNALDNIVEGGPGGQQVYGGFGQDVLIGGAGADVFIVHRGEGNDVIQDFNAAEDKVRLKAGLSSFAQVQARLSQAGTDVKLDLGGGDGLIFRNLSAGQLTAANFQLELDPAALGARTFGDEFSGALSLWDPESNPGGVWRPDYGYQGPQGVGSYTLVSNDEKQIYTSPYFRDHNGDFAETPFSQAGGVLTITARASANPEIFGYGYTSGLISTKPSFAQTYGYFEMRADLPDAAGAWPAFWLLPADGSWPPELDVMEALTHDPRGTWTTQHSSIGGHASSGQLNYTPDTADGFHTYGALWGPGEIVWYVDNVEVFRSATPADMHKPMFMIANLALGGWGGAIDGAALPAEFRIDYIRAYALGDAPAAPPSSGGGYGGLNLVAPAEGSFLQGGGAADTLQGGGGSDTLRGGDGADLIYGGDSFDDTHGNWGEDTIYGGGGGDWVVGGQGNDRLFGEDGGDAVLGNLGNDTLDGGAGNDVVRGGQGHDLIQGGDGDDFIAGDRGDDTLSGGAGADVFHSFQGAGLDRILDFNAAEGDRVQVLAGTPWSVSQVGADTVVTLGAGDAIVLVGVSAYALPEGWIFAA</sequence>
<dbReference type="SUPFAM" id="SSF51120">
    <property type="entry name" value="beta-Roll"/>
    <property type="match status" value="3"/>
</dbReference>
<dbReference type="GO" id="GO:0005975">
    <property type="term" value="P:carbohydrate metabolic process"/>
    <property type="evidence" value="ECO:0007669"/>
    <property type="project" value="InterPro"/>
</dbReference>
<evidence type="ECO:0000313" key="3">
    <source>
        <dbReference type="EMBL" id="ACG77706.1"/>
    </source>
</evidence>
<dbReference type="PROSITE" id="PS00330">
    <property type="entry name" value="HEMOLYSIN_CALCIUM"/>
    <property type="match status" value="1"/>
</dbReference>
<name>B4R936_PHEZH</name>
<dbReference type="InterPro" id="IPR018511">
    <property type="entry name" value="Hemolysin-typ_Ca-bd_CS"/>
</dbReference>
<dbReference type="KEGG" id="pzu:PHZ_c1292"/>
<dbReference type="InterPro" id="IPR011049">
    <property type="entry name" value="Serralysin-like_metalloprot_C"/>
</dbReference>
<dbReference type="RefSeq" id="WP_012521850.1">
    <property type="nucleotide sequence ID" value="NC_011144.1"/>
</dbReference>
<reference evidence="3 4" key="1">
    <citation type="journal article" date="2008" name="BMC Genomics">
        <title>Complete genome of Phenylobacterium zucineum - a novel facultative intracellular bacterium isolated from human erythroleukemia cell line K562.</title>
        <authorList>
            <person name="Luo Y."/>
            <person name="Xu X."/>
            <person name="Ding Z."/>
            <person name="Liu Z."/>
            <person name="Zhang B."/>
            <person name="Yan Z."/>
            <person name="Sun J."/>
            <person name="Hu S."/>
            <person name="Hu X."/>
        </authorList>
    </citation>
    <scope>NUCLEOTIDE SEQUENCE [LARGE SCALE GENOMIC DNA]</scope>
    <source>
        <strain evidence="3 4">HLK1</strain>
    </source>
</reference>
<dbReference type="GO" id="GO:0005509">
    <property type="term" value="F:calcium ion binding"/>
    <property type="evidence" value="ECO:0007669"/>
    <property type="project" value="InterPro"/>
</dbReference>
<dbReference type="CAZy" id="GH16">
    <property type="family name" value="Glycoside Hydrolase Family 16"/>
</dbReference>
<organism evidence="3 4">
    <name type="scientific">Phenylobacterium zucineum (strain HLK1)</name>
    <dbReference type="NCBI Taxonomy" id="450851"/>
    <lineage>
        <taxon>Bacteria</taxon>
        <taxon>Pseudomonadati</taxon>
        <taxon>Pseudomonadota</taxon>
        <taxon>Alphaproteobacteria</taxon>
        <taxon>Caulobacterales</taxon>
        <taxon>Caulobacteraceae</taxon>
        <taxon>Phenylobacterium</taxon>
    </lineage>
</organism>
<gene>
    <name evidence="3" type="ordered locus">PHZ_c1292</name>
</gene>
<dbReference type="STRING" id="450851.PHZ_c1292"/>